<dbReference type="InterPro" id="IPR013520">
    <property type="entry name" value="Ribonucl_H"/>
</dbReference>
<comment type="subunit">
    <text evidence="5">DNA polymerase III contains a core (composed of alpha, epsilon and theta chains) that associates with a tau subunit. This core dimerizes to form the POLIII' complex. PolIII' associates with the gamma complex (composed of gamma, delta, delta', psi and chi chains) and with the beta chain to form the complete DNA polymerase III complex.</text>
</comment>
<dbReference type="EMBL" id="CP139487">
    <property type="protein sequence ID" value="WPU64073.1"/>
    <property type="molecule type" value="Genomic_DNA"/>
</dbReference>
<comment type="function">
    <text evidence="4">DNA polymerase III is a complex, multichain enzyme responsible for most of the replicative synthesis in bacteria. The epsilon subunit contain the editing function and is a proofreading 3'-5' exonuclease.</text>
</comment>
<keyword evidence="8" id="KW-1185">Reference proteome</keyword>
<sequence>MAVDLETTGLSPLVDKIIEIAAVKITDAGEVSSYHQLINPLIDIPEFTIQFHGLRNEDLNNSPTIKKPLKDFWEFVGRHPMIAHNSTFDLGYLIKASHDFQIEFPPLDIYDSCRYARAIYKNQPHSPANFKLSTLSQYVGFELQHHVAIEDTYACLKIMAHVAKEIVDHKVAMEKSFVFRLSNFDKNDCFNFSTRLKGLTEMVQSKDLVELDYRGGSVNGRIRPVRPIGLMPLPQGPVLFAECLLTGMNKSFLLKKIKSFQKLEASLLQRNVT</sequence>
<dbReference type="InterPro" id="IPR036397">
    <property type="entry name" value="RNaseH_sf"/>
</dbReference>
<evidence type="ECO:0000256" key="5">
    <source>
        <dbReference type="ARBA" id="ARBA00026073"/>
    </source>
</evidence>
<dbReference type="GO" id="GO:0006259">
    <property type="term" value="P:DNA metabolic process"/>
    <property type="evidence" value="ECO:0007669"/>
    <property type="project" value="UniProtKB-ARBA"/>
</dbReference>
<evidence type="ECO:0000259" key="6">
    <source>
        <dbReference type="SMART" id="SM00479"/>
    </source>
</evidence>
<evidence type="ECO:0000256" key="4">
    <source>
        <dbReference type="ARBA" id="ARBA00025483"/>
    </source>
</evidence>
<gene>
    <name evidence="7" type="ORF">SOO65_15365</name>
</gene>
<dbReference type="AlphaFoldDB" id="A0AAX4HLM0"/>
<keyword evidence="1" id="KW-0540">Nuclease</keyword>
<dbReference type="FunFam" id="3.30.420.10:FF:000045">
    <property type="entry name" value="3'-5' exonuclease DinG"/>
    <property type="match status" value="1"/>
</dbReference>
<dbReference type="SUPFAM" id="SSF53098">
    <property type="entry name" value="Ribonuclease H-like"/>
    <property type="match status" value="1"/>
</dbReference>
<keyword evidence="2" id="KW-0378">Hydrolase</keyword>
<evidence type="ECO:0000256" key="1">
    <source>
        <dbReference type="ARBA" id="ARBA00022722"/>
    </source>
</evidence>
<dbReference type="GO" id="GO:0008408">
    <property type="term" value="F:3'-5' exonuclease activity"/>
    <property type="evidence" value="ECO:0007669"/>
    <property type="project" value="TreeGrafter"/>
</dbReference>
<dbReference type="SMART" id="SM00479">
    <property type="entry name" value="EXOIII"/>
    <property type="match status" value="1"/>
</dbReference>
<dbReference type="Gene3D" id="3.30.420.10">
    <property type="entry name" value="Ribonuclease H-like superfamily/Ribonuclease H"/>
    <property type="match status" value="1"/>
</dbReference>
<accession>A0AAX4HLM0</accession>
<protein>
    <submittedName>
        <fullName evidence="7">3'-5' exonuclease</fullName>
    </submittedName>
</protein>
<evidence type="ECO:0000313" key="8">
    <source>
        <dbReference type="Proteomes" id="UP001324634"/>
    </source>
</evidence>
<dbReference type="Proteomes" id="UP001324634">
    <property type="component" value="Chromosome"/>
</dbReference>
<dbReference type="PANTHER" id="PTHR30231">
    <property type="entry name" value="DNA POLYMERASE III SUBUNIT EPSILON"/>
    <property type="match status" value="1"/>
</dbReference>
<proteinExistence type="predicted"/>
<reference evidence="7 8" key="1">
    <citation type="submission" date="2023-11" db="EMBL/GenBank/DDBJ databases">
        <title>Peredibacter starrii A3.12.</title>
        <authorList>
            <person name="Mitchell R.J."/>
        </authorList>
    </citation>
    <scope>NUCLEOTIDE SEQUENCE [LARGE SCALE GENOMIC DNA]</scope>
    <source>
        <strain evidence="7 8">A3.12</strain>
    </source>
</reference>
<dbReference type="KEGG" id="psti:SOO65_15365"/>
<keyword evidence="3 7" id="KW-0269">Exonuclease</keyword>
<evidence type="ECO:0000256" key="2">
    <source>
        <dbReference type="ARBA" id="ARBA00022801"/>
    </source>
</evidence>
<evidence type="ECO:0000256" key="3">
    <source>
        <dbReference type="ARBA" id="ARBA00022839"/>
    </source>
</evidence>
<dbReference type="GO" id="GO:0005829">
    <property type="term" value="C:cytosol"/>
    <property type="evidence" value="ECO:0007669"/>
    <property type="project" value="TreeGrafter"/>
</dbReference>
<dbReference type="CDD" id="cd06127">
    <property type="entry name" value="DEDDh"/>
    <property type="match status" value="1"/>
</dbReference>
<dbReference type="PANTHER" id="PTHR30231:SF4">
    <property type="entry name" value="PROTEIN NEN2"/>
    <property type="match status" value="1"/>
</dbReference>
<dbReference type="GO" id="GO:0003676">
    <property type="term" value="F:nucleic acid binding"/>
    <property type="evidence" value="ECO:0007669"/>
    <property type="project" value="InterPro"/>
</dbReference>
<feature type="domain" description="Exonuclease" evidence="6">
    <location>
        <begin position="1"/>
        <end position="168"/>
    </location>
</feature>
<organism evidence="7 8">
    <name type="scientific">Peredibacter starrii</name>
    <dbReference type="NCBI Taxonomy" id="28202"/>
    <lineage>
        <taxon>Bacteria</taxon>
        <taxon>Pseudomonadati</taxon>
        <taxon>Bdellovibrionota</taxon>
        <taxon>Bacteriovoracia</taxon>
        <taxon>Bacteriovoracales</taxon>
        <taxon>Bacteriovoracaceae</taxon>
        <taxon>Peredibacter</taxon>
    </lineage>
</organism>
<dbReference type="InterPro" id="IPR012337">
    <property type="entry name" value="RNaseH-like_sf"/>
</dbReference>
<dbReference type="Pfam" id="PF00929">
    <property type="entry name" value="RNase_T"/>
    <property type="match status" value="1"/>
</dbReference>
<evidence type="ECO:0000313" key="7">
    <source>
        <dbReference type="EMBL" id="WPU64073.1"/>
    </source>
</evidence>
<dbReference type="RefSeq" id="WP_321392120.1">
    <property type="nucleotide sequence ID" value="NZ_CP139487.1"/>
</dbReference>
<name>A0AAX4HLM0_9BACT</name>